<evidence type="ECO:0000313" key="2">
    <source>
        <dbReference type="EMBL" id="AWM39506.1"/>
    </source>
</evidence>
<reference evidence="2 3" key="1">
    <citation type="submission" date="2018-01" db="EMBL/GenBank/DDBJ databases">
        <title>G. obscuriglobus.</title>
        <authorList>
            <person name="Franke J."/>
            <person name="Blomberg W."/>
            <person name="Selmecki A."/>
        </authorList>
    </citation>
    <scope>NUCLEOTIDE SEQUENCE [LARGE SCALE GENOMIC DNA]</scope>
    <source>
        <strain evidence="2 3">DSM 5831</strain>
    </source>
</reference>
<gene>
    <name evidence="2" type="ORF">C1280_22595</name>
</gene>
<protein>
    <submittedName>
        <fullName evidence="2">DUF1559 domain-containing protein</fullName>
    </submittedName>
</protein>
<evidence type="ECO:0000313" key="3">
    <source>
        <dbReference type="Proteomes" id="UP000245802"/>
    </source>
</evidence>
<keyword evidence="3" id="KW-1185">Reference proteome</keyword>
<dbReference type="KEGG" id="gog:C1280_22595"/>
<accession>A0A2Z3H7F1</accession>
<dbReference type="PANTHER" id="PTHR30093:SF2">
    <property type="entry name" value="TYPE II SECRETION SYSTEM PROTEIN H"/>
    <property type="match status" value="1"/>
</dbReference>
<dbReference type="PANTHER" id="PTHR30093">
    <property type="entry name" value="GENERAL SECRETION PATHWAY PROTEIN G"/>
    <property type="match status" value="1"/>
</dbReference>
<dbReference type="AlphaFoldDB" id="A0A2Z3H7F1"/>
<feature type="domain" description="DUF1559" evidence="1">
    <location>
        <begin position="367"/>
        <end position="513"/>
    </location>
</feature>
<name>A0A2Z3H7F1_9BACT</name>
<dbReference type="Pfam" id="PF07596">
    <property type="entry name" value="SBP_bac_10"/>
    <property type="match status" value="1"/>
</dbReference>
<dbReference type="InterPro" id="IPR011453">
    <property type="entry name" value="DUF1559"/>
</dbReference>
<evidence type="ECO:0000259" key="1">
    <source>
        <dbReference type="Pfam" id="PF07596"/>
    </source>
</evidence>
<dbReference type="OrthoDB" id="285651at2"/>
<dbReference type="Proteomes" id="UP000245802">
    <property type="component" value="Chromosome"/>
</dbReference>
<dbReference type="SUPFAM" id="SSF54523">
    <property type="entry name" value="Pili subunits"/>
    <property type="match status" value="1"/>
</dbReference>
<dbReference type="RefSeq" id="WP_010046215.1">
    <property type="nucleotide sequence ID" value="NZ_CP025958.1"/>
</dbReference>
<proteinExistence type="predicted"/>
<dbReference type="InterPro" id="IPR045584">
    <property type="entry name" value="Pilin-like"/>
</dbReference>
<organism evidence="2 3">
    <name type="scientific">Gemmata obscuriglobus</name>
    <dbReference type="NCBI Taxonomy" id="114"/>
    <lineage>
        <taxon>Bacteria</taxon>
        <taxon>Pseudomonadati</taxon>
        <taxon>Planctomycetota</taxon>
        <taxon>Planctomycetia</taxon>
        <taxon>Gemmatales</taxon>
        <taxon>Gemmataceae</taxon>
        <taxon>Gemmata</taxon>
    </lineage>
</organism>
<sequence length="577" mass="62001">MRFTLRAGGFAVVAALAATVALLHPEVRPEAGAARAAQPAADLPADLALVPADATGFVHVRLADLWKNEVMEGFRKTWEKAGPKALAELDRQFVPAPSTISRGTAFVLIDDKKRPHAVGVLAFSAAFDPAKVLKTYLPNHTTEKVNGKTVYRSPDMPVDLYFPDDKHIVIGSEGSLDAYLAKAPAKDGPMAHALKLAASPAKAVVASADLSALPIPPDSFKDVPPEALPILKAKQLTLAVDLGKDARFDVRAGYADDAAAREAEKAVKALADLGRKELAKTKKELEEKFYDPKIKTPRGPEELPEALAAVFALGAIERLDETLTDPKLIARDKAELAVAVPLPKEVLVTLSGMSAFGAAAVAPAVGKVRTAAARTQSQNNLKQLMLAIHSYHDANGHLPQDIVDKNGKPILSWRVAILPYIEQNNLYNKFKLDEPWDSANNKQWSQVRIRVFTSPSATLPANLEWGTTNYRGISGPGAAFDPTAKMKLTFAHFTDGLSNTIALIETEDSVPWAKPDDFPFDPKKPLPKIVPPGGQKVFQVGMGDGSVRAISTTIDEKTLKAAFTRNGGEVIDIDKGK</sequence>
<dbReference type="EMBL" id="CP025958">
    <property type="protein sequence ID" value="AWM39506.1"/>
    <property type="molecule type" value="Genomic_DNA"/>
</dbReference>